<dbReference type="EMBL" id="GBXM01064405">
    <property type="protein sequence ID" value="JAH44172.1"/>
    <property type="molecule type" value="Transcribed_RNA"/>
</dbReference>
<accession>A0A0E9SSD2</accession>
<sequence length="31" mass="3502">MSIRQGGHFANPHMGTRYEISRVFVVAPIET</sequence>
<reference evidence="1" key="1">
    <citation type="submission" date="2014-11" db="EMBL/GenBank/DDBJ databases">
        <authorList>
            <person name="Amaro Gonzalez C."/>
        </authorList>
    </citation>
    <scope>NUCLEOTIDE SEQUENCE</scope>
</reference>
<proteinExistence type="predicted"/>
<reference evidence="1" key="2">
    <citation type="journal article" date="2015" name="Fish Shellfish Immunol.">
        <title>Early steps in the European eel (Anguilla anguilla)-Vibrio vulnificus interaction in the gills: Role of the RtxA13 toxin.</title>
        <authorList>
            <person name="Callol A."/>
            <person name="Pajuelo D."/>
            <person name="Ebbesson L."/>
            <person name="Teles M."/>
            <person name="MacKenzie S."/>
            <person name="Amaro C."/>
        </authorList>
    </citation>
    <scope>NUCLEOTIDE SEQUENCE</scope>
</reference>
<evidence type="ECO:0000313" key="1">
    <source>
        <dbReference type="EMBL" id="JAH44172.1"/>
    </source>
</evidence>
<protein>
    <submittedName>
        <fullName evidence="1">Uncharacterized protein</fullName>
    </submittedName>
</protein>
<dbReference type="AlphaFoldDB" id="A0A0E9SSD2"/>
<name>A0A0E9SSD2_ANGAN</name>
<organism evidence="1">
    <name type="scientific">Anguilla anguilla</name>
    <name type="common">European freshwater eel</name>
    <name type="synonym">Muraena anguilla</name>
    <dbReference type="NCBI Taxonomy" id="7936"/>
    <lineage>
        <taxon>Eukaryota</taxon>
        <taxon>Metazoa</taxon>
        <taxon>Chordata</taxon>
        <taxon>Craniata</taxon>
        <taxon>Vertebrata</taxon>
        <taxon>Euteleostomi</taxon>
        <taxon>Actinopterygii</taxon>
        <taxon>Neopterygii</taxon>
        <taxon>Teleostei</taxon>
        <taxon>Anguilliformes</taxon>
        <taxon>Anguillidae</taxon>
        <taxon>Anguilla</taxon>
    </lineage>
</organism>